<evidence type="ECO:0000313" key="8">
    <source>
        <dbReference type="Proteomes" id="UP001258945"/>
    </source>
</evidence>
<evidence type="ECO:0000256" key="3">
    <source>
        <dbReference type="ARBA" id="ARBA00022448"/>
    </source>
</evidence>
<dbReference type="Gene3D" id="3.90.76.10">
    <property type="entry name" value="Dipeptide-binding Protein, Domain 1"/>
    <property type="match status" value="1"/>
</dbReference>
<evidence type="ECO:0000256" key="4">
    <source>
        <dbReference type="ARBA" id="ARBA00022729"/>
    </source>
</evidence>
<dbReference type="SUPFAM" id="SSF53850">
    <property type="entry name" value="Periplasmic binding protein-like II"/>
    <property type="match status" value="1"/>
</dbReference>
<dbReference type="InterPro" id="IPR000914">
    <property type="entry name" value="SBP_5_dom"/>
</dbReference>
<dbReference type="RefSeq" id="WP_314283146.1">
    <property type="nucleotide sequence ID" value="NZ_JAVVDO010000028.1"/>
</dbReference>
<proteinExistence type="inferred from homology"/>
<evidence type="ECO:0000256" key="5">
    <source>
        <dbReference type="SAM" id="SignalP"/>
    </source>
</evidence>
<accession>A0ABU3MIF5</accession>
<dbReference type="PANTHER" id="PTHR30290:SF9">
    <property type="entry name" value="OLIGOPEPTIDE-BINDING PROTEIN APPA"/>
    <property type="match status" value="1"/>
</dbReference>
<dbReference type="InterPro" id="IPR030678">
    <property type="entry name" value="Peptide/Ni-bd"/>
</dbReference>
<evidence type="ECO:0000259" key="6">
    <source>
        <dbReference type="Pfam" id="PF00496"/>
    </source>
</evidence>
<keyword evidence="4 5" id="KW-0732">Signal</keyword>
<comment type="caution">
    <text evidence="7">The sequence shown here is derived from an EMBL/GenBank/DDBJ whole genome shotgun (WGS) entry which is preliminary data.</text>
</comment>
<dbReference type="EMBL" id="JAVVDO010000028">
    <property type="protein sequence ID" value="MDT8332490.1"/>
    <property type="molecule type" value="Genomic_DNA"/>
</dbReference>
<evidence type="ECO:0000256" key="1">
    <source>
        <dbReference type="ARBA" id="ARBA00004418"/>
    </source>
</evidence>
<dbReference type="Pfam" id="PF00496">
    <property type="entry name" value="SBP_bac_5"/>
    <property type="match status" value="1"/>
</dbReference>
<organism evidence="7 8">
    <name type="scientific">Roseomonas gilardii</name>
    <dbReference type="NCBI Taxonomy" id="257708"/>
    <lineage>
        <taxon>Bacteria</taxon>
        <taxon>Pseudomonadati</taxon>
        <taxon>Pseudomonadota</taxon>
        <taxon>Alphaproteobacteria</taxon>
        <taxon>Acetobacterales</taxon>
        <taxon>Roseomonadaceae</taxon>
        <taxon>Roseomonas</taxon>
    </lineage>
</organism>
<evidence type="ECO:0000256" key="2">
    <source>
        <dbReference type="ARBA" id="ARBA00005695"/>
    </source>
</evidence>
<evidence type="ECO:0000313" key="7">
    <source>
        <dbReference type="EMBL" id="MDT8332490.1"/>
    </source>
</evidence>
<keyword evidence="8" id="KW-1185">Reference proteome</keyword>
<comment type="subcellular location">
    <subcellularLocation>
        <location evidence="1">Periplasm</location>
    </subcellularLocation>
</comment>
<dbReference type="Gene3D" id="3.10.105.10">
    <property type="entry name" value="Dipeptide-binding Protein, Domain 3"/>
    <property type="match status" value="1"/>
</dbReference>
<feature type="signal peptide" evidence="5">
    <location>
        <begin position="1"/>
        <end position="25"/>
    </location>
</feature>
<feature type="domain" description="Solute-binding protein family 5" evidence="6">
    <location>
        <begin position="85"/>
        <end position="456"/>
    </location>
</feature>
<dbReference type="InterPro" id="IPR039424">
    <property type="entry name" value="SBP_5"/>
</dbReference>
<name>A0ABU3MIF5_9PROT</name>
<keyword evidence="3" id="KW-0813">Transport</keyword>
<dbReference type="PIRSF" id="PIRSF002741">
    <property type="entry name" value="MppA"/>
    <property type="match status" value="1"/>
</dbReference>
<dbReference type="Proteomes" id="UP001258945">
    <property type="component" value="Unassembled WGS sequence"/>
</dbReference>
<reference evidence="7 8" key="1">
    <citation type="journal article" date="2019" name="Microb. Pathog.">
        <title>Comparison of VITEK 2, MALDI-TOF MS, 16S rRNA gene sequencing, and whole-genome sequencing for identification of Roseomonas mucosa.</title>
        <authorList>
            <person name="Rudolph W.W."/>
            <person name="Gunzer F."/>
            <person name="Trauth M."/>
            <person name="Bunk B."/>
            <person name="Bigge R."/>
            <person name="Schrottner P."/>
        </authorList>
    </citation>
    <scope>NUCLEOTIDE SEQUENCE [LARGE SCALE GENOMIC DNA]</scope>
    <source>
        <strain evidence="7 8">DSM 103800</strain>
    </source>
</reference>
<dbReference type="CDD" id="cd08498">
    <property type="entry name" value="PBP2_NikA_DppA_OppA_like_2"/>
    <property type="match status" value="1"/>
</dbReference>
<feature type="chain" id="PRO_5046039853" evidence="5">
    <location>
        <begin position="26"/>
        <end position="541"/>
    </location>
</feature>
<dbReference type="Gene3D" id="3.40.190.10">
    <property type="entry name" value="Periplasmic binding protein-like II"/>
    <property type="match status" value="1"/>
</dbReference>
<protein>
    <submittedName>
        <fullName evidence="7">ABC transporter substrate-binding protein</fullName>
    </submittedName>
</protein>
<sequence length="541" mass="58491">MKRRDLASASLALLGSPLLARHALAQGGTSGGTSGAAPGEGKPLVIAIGGAINSIDPHFFSATPNHTVANHIFSRLMERDRQGNPIPGLALSWAPVSETEWEFKLRPGVKWHDGRDFTADDAIFTFARARDVPNSPGGLGPYLSSIAEAKAADPLTLRVTTKGPAPLLPRQLLQVHIVSRHVGEGATTDQYNSGKAAIGTGPYKFVRYVPGDRLEMVRNEEYWGQKPEWTQVTLRQITNPGARVAALLSGDVGIIDTPPAGDLPRLRSSPQVTVETAPGLRLIYLGPDFSHATNPPEVTTKDGKPFDKSPLLDLRVRRALNIAINRQALAERVMQGMATPTGQWMPQGSFGYAPEVKVPPYAPDEARKLLTEAGFPEGFRITLRTPNDRYPNDSETAQAVAQMWTRIGVQTRVEAMPWSAYVPRATRQEYSMCLWGWSSSTGEGSNVMNSVLSTYNREQGRGSSNDGRYSNPELDALTVAALSTIDDAKREALIQKGVAMAMGDVALIPLFILTNAWATRKGLTYAAGASEMTLAMDVRSA</sequence>
<gene>
    <name evidence="7" type="ORF">RQ831_15620</name>
</gene>
<comment type="similarity">
    <text evidence="2">Belongs to the bacterial solute-binding protein 5 family.</text>
</comment>
<dbReference type="PANTHER" id="PTHR30290">
    <property type="entry name" value="PERIPLASMIC BINDING COMPONENT OF ABC TRANSPORTER"/>
    <property type="match status" value="1"/>
</dbReference>